<keyword evidence="4" id="KW-0863">Zinc-finger</keyword>
<dbReference type="PROSITE" id="PS00028">
    <property type="entry name" value="ZINC_FINGER_C2H2_1"/>
    <property type="match status" value="4"/>
</dbReference>
<dbReference type="AlphaFoldDB" id="A0A6I8U467"/>
<evidence type="ECO:0000313" key="11">
    <source>
        <dbReference type="EnsemblMetazoa" id="AAEL026241-PB"/>
    </source>
</evidence>
<dbReference type="FunFam" id="3.30.160.60:FF:001732">
    <property type="entry name" value="Zgc:162936"/>
    <property type="match status" value="1"/>
</dbReference>
<keyword evidence="5" id="KW-0862">Zinc</keyword>
<dbReference type="PANTHER" id="PTHR16515">
    <property type="entry name" value="PR DOMAIN ZINC FINGER PROTEIN"/>
    <property type="match status" value="1"/>
</dbReference>
<dbReference type="InterPro" id="IPR036236">
    <property type="entry name" value="Znf_C2H2_sf"/>
</dbReference>
<evidence type="ECO:0000256" key="6">
    <source>
        <dbReference type="ARBA" id="ARBA00023015"/>
    </source>
</evidence>
<dbReference type="Pfam" id="PF00096">
    <property type="entry name" value="zf-C2H2"/>
    <property type="match status" value="4"/>
</dbReference>
<feature type="region of interest" description="Disordered" evidence="10">
    <location>
        <begin position="488"/>
        <end position="510"/>
    </location>
</feature>
<evidence type="ECO:0000256" key="1">
    <source>
        <dbReference type="ARBA" id="ARBA00004123"/>
    </source>
</evidence>
<dbReference type="PROSITE" id="PS51915">
    <property type="entry name" value="ZAD"/>
    <property type="match status" value="1"/>
</dbReference>
<dbReference type="SMART" id="SM00355">
    <property type="entry name" value="ZnF_C2H2"/>
    <property type="match status" value="4"/>
</dbReference>
<name>A0A6I8U467_AEDAE</name>
<evidence type="ECO:0000256" key="5">
    <source>
        <dbReference type="ARBA" id="ARBA00022833"/>
    </source>
</evidence>
<keyword evidence="7" id="KW-0238">DNA-binding</keyword>
<feature type="compositionally biased region" description="Polar residues" evidence="10">
    <location>
        <begin position="105"/>
        <end position="124"/>
    </location>
</feature>
<keyword evidence="12" id="KW-1185">Reference proteome</keyword>
<protein>
    <submittedName>
        <fullName evidence="11">Uncharacterized protein</fullName>
    </submittedName>
</protein>
<dbReference type="PANTHER" id="PTHR16515:SF49">
    <property type="entry name" value="GASTRULA ZINC FINGER PROTEIN XLCGF49.1-LIKE-RELATED"/>
    <property type="match status" value="1"/>
</dbReference>
<dbReference type="GO" id="GO:0005634">
    <property type="term" value="C:nucleus"/>
    <property type="evidence" value="ECO:0007669"/>
    <property type="project" value="UniProtKB-SubCell"/>
</dbReference>
<dbReference type="InterPro" id="IPR013087">
    <property type="entry name" value="Znf_C2H2_type"/>
</dbReference>
<comment type="subcellular location">
    <subcellularLocation>
        <location evidence="1">Nucleus</location>
    </subcellularLocation>
</comment>
<organism evidence="11 12">
    <name type="scientific">Aedes aegypti</name>
    <name type="common">Yellowfever mosquito</name>
    <name type="synonym">Culex aegypti</name>
    <dbReference type="NCBI Taxonomy" id="7159"/>
    <lineage>
        <taxon>Eukaryota</taxon>
        <taxon>Metazoa</taxon>
        <taxon>Ecdysozoa</taxon>
        <taxon>Arthropoda</taxon>
        <taxon>Hexapoda</taxon>
        <taxon>Insecta</taxon>
        <taxon>Pterygota</taxon>
        <taxon>Neoptera</taxon>
        <taxon>Endopterygota</taxon>
        <taxon>Diptera</taxon>
        <taxon>Nematocera</taxon>
        <taxon>Culicoidea</taxon>
        <taxon>Culicidae</taxon>
        <taxon>Culicinae</taxon>
        <taxon>Aedini</taxon>
        <taxon>Aedes</taxon>
        <taxon>Stegomyia</taxon>
    </lineage>
</organism>
<evidence type="ECO:0000256" key="8">
    <source>
        <dbReference type="ARBA" id="ARBA00023163"/>
    </source>
</evidence>
<keyword evidence="8" id="KW-0804">Transcription</keyword>
<dbReference type="InParanoid" id="A0A6I8U467"/>
<dbReference type="FunFam" id="3.30.160.60:FF:000358">
    <property type="entry name" value="zinc finger protein 24"/>
    <property type="match status" value="1"/>
</dbReference>
<evidence type="ECO:0000313" key="12">
    <source>
        <dbReference type="Proteomes" id="UP000008820"/>
    </source>
</evidence>
<evidence type="ECO:0000256" key="2">
    <source>
        <dbReference type="ARBA" id="ARBA00022723"/>
    </source>
</evidence>
<dbReference type="GO" id="GO:0008270">
    <property type="term" value="F:zinc ion binding"/>
    <property type="evidence" value="ECO:0007669"/>
    <property type="project" value="UniProtKB-UniRule"/>
</dbReference>
<dbReference type="InterPro" id="IPR012934">
    <property type="entry name" value="Znf_AD"/>
</dbReference>
<dbReference type="SUPFAM" id="SSF57716">
    <property type="entry name" value="Glucocorticoid receptor-like (DNA-binding domain)"/>
    <property type="match status" value="1"/>
</dbReference>
<evidence type="ECO:0000256" key="3">
    <source>
        <dbReference type="ARBA" id="ARBA00022737"/>
    </source>
</evidence>
<dbReference type="Gene3D" id="3.40.1800.20">
    <property type="match status" value="1"/>
</dbReference>
<dbReference type="GO" id="GO:0005694">
    <property type="term" value="C:chromosome"/>
    <property type="evidence" value="ECO:0007669"/>
    <property type="project" value="UniProtKB-ARBA"/>
</dbReference>
<accession>A0A6I8U467</accession>
<dbReference type="PROSITE" id="PS50157">
    <property type="entry name" value="ZINC_FINGER_C2H2_2"/>
    <property type="match status" value="4"/>
</dbReference>
<dbReference type="GO" id="GO:0043565">
    <property type="term" value="F:sequence-specific DNA binding"/>
    <property type="evidence" value="ECO:0007669"/>
    <property type="project" value="UniProtKB-ARBA"/>
</dbReference>
<feature type="region of interest" description="Disordered" evidence="10">
    <location>
        <begin position="105"/>
        <end position="199"/>
    </location>
</feature>
<reference evidence="11 12" key="1">
    <citation type="submission" date="2017-06" db="EMBL/GenBank/DDBJ databases">
        <title>Aedes aegypti genome working group (AGWG) sequencing and assembly.</title>
        <authorList>
            <consortium name="Aedes aegypti Genome Working Group (AGWG)"/>
            <person name="Matthews B.J."/>
        </authorList>
    </citation>
    <scope>NUCLEOTIDE SEQUENCE [LARGE SCALE GENOMIC DNA]</scope>
    <source>
        <strain evidence="11 12">LVP_AGWG</strain>
    </source>
</reference>
<feature type="region of interest" description="Disordered" evidence="10">
    <location>
        <begin position="567"/>
        <end position="606"/>
    </location>
</feature>
<evidence type="ECO:0000256" key="9">
    <source>
        <dbReference type="ARBA" id="ARBA00023242"/>
    </source>
</evidence>
<keyword evidence="2" id="KW-0479">Metal-binding</keyword>
<dbReference type="GO" id="GO:0045893">
    <property type="term" value="P:positive regulation of DNA-templated transcription"/>
    <property type="evidence" value="ECO:0007669"/>
    <property type="project" value="UniProtKB-ARBA"/>
</dbReference>
<dbReference type="InterPro" id="IPR050331">
    <property type="entry name" value="Zinc_finger"/>
</dbReference>
<dbReference type="OrthoDB" id="7759113at2759"/>
<dbReference type="SUPFAM" id="SSF57667">
    <property type="entry name" value="beta-beta-alpha zinc fingers"/>
    <property type="match status" value="2"/>
</dbReference>
<keyword evidence="6" id="KW-0805">Transcription regulation</keyword>
<feature type="compositionally biased region" description="Basic and acidic residues" evidence="10">
    <location>
        <begin position="153"/>
        <end position="181"/>
    </location>
</feature>
<keyword evidence="3" id="KW-0677">Repeat</keyword>
<proteinExistence type="predicted"/>
<dbReference type="EnsemblMetazoa" id="AAEL026241-RB">
    <property type="protein sequence ID" value="AAEL026241-PB"/>
    <property type="gene ID" value="AAEL026241"/>
</dbReference>
<evidence type="ECO:0000256" key="7">
    <source>
        <dbReference type="ARBA" id="ARBA00023125"/>
    </source>
</evidence>
<dbReference type="Pfam" id="PF07776">
    <property type="entry name" value="zf-AD"/>
    <property type="match status" value="1"/>
</dbReference>
<reference evidence="11" key="2">
    <citation type="submission" date="2020-05" db="UniProtKB">
        <authorList>
            <consortium name="EnsemblMetazoa"/>
        </authorList>
    </citation>
    <scope>IDENTIFICATION</scope>
    <source>
        <strain evidence="11">LVP_AGWG</strain>
    </source>
</reference>
<feature type="compositionally biased region" description="Polar residues" evidence="10">
    <location>
        <begin position="259"/>
        <end position="277"/>
    </location>
</feature>
<dbReference type="Gene3D" id="3.30.160.60">
    <property type="entry name" value="Classic Zinc Finger"/>
    <property type="match status" value="4"/>
</dbReference>
<keyword evidence="9" id="KW-0539">Nucleus</keyword>
<evidence type="ECO:0000256" key="4">
    <source>
        <dbReference type="ARBA" id="ARBA00022771"/>
    </source>
</evidence>
<gene>
    <name evidence="11" type="primary">110678042</name>
</gene>
<dbReference type="SMART" id="SM00868">
    <property type="entry name" value="zf-AD"/>
    <property type="match status" value="1"/>
</dbReference>
<evidence type="ECO:0000256" key="10">
    <source>
        <dbReference type="SAM" id="MobiDB-lite"/>
    </source>
</evidence>
<dbReference type="Proteomes" id="UP000008820">
    <property type="component" value="Chromosome 3"/>
</dbReference>
<sequence length="614" mass="69546">MENIVLKEAIIMASSTNSNNMCRLCLSANGITEPICYDQRDQFLLQKIYECTTLQISPLNGIPSSLCTLCKARLDEFYQFRWQCIKNDEIIRRIADSFHSNKPTVVDSSAASPITSQSPSQNPKQEVIDLHPTEVPTVVDGRSSTEYNSGSGGEERRVDEREVIIGYGEHMDHSMGVRPHQEGYSLGEQGHPGHGQYAIGPSVVPYNGEHAPGFHPEHKYSEPHQYDFSDFRRKRGRPPKQKYDVYHHPIVKYDESSIDTKSSAHVPSSSMSQESGSILTYGEGTSRGSEYQHGPVYGEWNPQTKIKLEQIDHQQVRYDEQEPTSPEEHDQKLQVTSNIQTVVNPDGFVKRSRGRPPREGGCPNQDRAEYRFQCQYCDARFKAAINLKLHTNTHTGERPYKCQLCDKSFAHPSNLSVHTKLHTQERVKREGVPSEKKFQCPYCHTLFALAFQLKIHINTHTGQKPYVCKNCGKGFAQPSNLHVHIKKHCHKRTEYQEQQNPSEQHHSPEHLASQHINHQPQHHLPHEQHYHPVQMAQHPPVVPQHPQPSLSHQQHSPLLQTAQAIDPSVPLNHTPPQQADPVEPESPPSEKHQETSSCQPPPHTAMGLASVMLV</sequence>
<feature type="region of interest" description="Disordered" evidence="10">
    <location>
        <begin position="257"/>
        <end position="277"/>
    </location>
</feature>